<feature type="compositionally biased region" description="Low complexity" evidence="1">
    <location>
        <begin position="435"/>
        <end position="451"/>
    </location>
</feature>
<evidence type="ECO:0000313" key="4">
    <source>
        <dbReference type="EMBL" id="KAK3294331.1"/>
    </source>
</evidence>
<dbReference type="CDD" id="cd12087">
    <property type="entry name" value="TM_EGFR-like"/>
    <property type="match status" value="1"/>
</dbReference>
<feature type="region of interest" description="Disordered" evidence="1">
    <location>
        <begin position="560"/>
        <end position="635"/>
    </location>
</feature>
<feature type="compositionally biased region" description="Low complexity" evidence="1">
    <location>
        <begin position="378"/>
        <end position="392"/>
    </location>
</feature>
<feature type="chain" id="PRO_5042243707" description="Mid2 domain-containing protein" evidence="3">
    <location>
        <begin position="28"/>
        <end position="635"/>
    </location>
</feature>
<feature type="region of interest" description="Disordered" evidence="1">
    <location>
        <begin position="522"/>
        <end position="545"/>
    </location>
</feature>
<dbReference type="Proteomes" id="UP001278766">
    <property type="component" value="Unassembled WGS sequence"/>
</dbReference>
<accession>A0AAE0LQP6</accession>
<protein>
    <recommendedName>
        <fullName evidence="6">Mid2 domain-containing protein</fullName>
    </recommendedName>
</protein>
<feature type="compositionally biased region" description="Low complexity" evidence="1">
    <location>
        <begin position="576"/>
        <end position="596"/>
    </location>
</feature>
<feature type="compositionally biased region" description="Low complexity" evidence="1">
    <location>
        <begin position="211"/>
        <end position="255"/>
    </location>
</feature>
<evidence type="ECO:0000313" key="5">
    <source>
        <dbReference type="Proteomes" id="UP001278766"/>
    </source>
</evidence>
<keyword evidence="2" id="KW-1133">Transmembrane helix</keyword>
<evidence type="ECO:0000256" key="3">
    <source>
        <dbReference type="SAM" id="SignalP"/>
    </source>
</evidence>
<feature type="region of interest" description="Disordered" evidence="1">
    <location>
        <begin position="205"/>
        <end position="255"/>
    </location>
</feature>
<feature type="region of interest" description="Disordered" evidence="1">
    <location>
        <begin position="435"/>
        <end position="467"/>
    </location>
</feature>
<evidence type="ECO:0008006" key="6">
    <source>
        <dbReference type="Google" id="ProtNLM"/>
    </source>
</evidence>
<feature type="region of interest" description="Disordered" evidence="1">
    <location>
        <begin position="378"/>
        <end position="407"/>
    </location>
</feature>
<feature type="region of interest" description="Disordered" evidence="1">
    <location>
        <begin position="289"/>
        <end position="363"/>
    </location>
</feature>
<evidence type="ECO:0000256" key="2">
    <source>
        <dbReference type="SAM" id="Phobius"/>
    </source>
</evidence>
<feature type="compositionally biased region" description="Gly residues" evidence="1">
    <location>
        <begin position="526"/>
        <end position="541"/>
    </location>
</feature>
<sequence>MRLDMFDSLPQPTALLLLSSLVQLTDAHAFHKLPRQTPEPTITLPHHVLNVVSWPIQPTPPPGADLFAYRRRQLDDSFNTICGYVNGDLELPATCGSGSHCVVDTEHNVVGCCPNGAPSCTAGVFTGCVDGNSGAQTEVNPYVFSCTGAAVCYMNEFEGGFSQYGCGTASDMAATVQNSASGITAILNRPTVSVSYTEGISILSEPTTLGTPSSRASTASARSSASPASASDSTASPTATENSDAAAPPATDTGPRTGAIVGGTIGGLAVVIALVALVFFFLRRRNANVRQGPGPGGFRGKVISPPQPGGGTGFAALANDDTDAFETGPAGSVLDQQQQQHQQYQQQYHPQQPQMSTNPAATTSAAAAAAAAAGAAASAPPGTANRSMLPPLATAPPMPFQSEVSPVEHHDLDTPLAYSHSAISGVAGGAGLSSAGAASAASSSYPPSSSGGLSGGDGQQNLANNVPAANGAGMGGMGQQQQQGYGYGPAAYAGGSGLMMGMSPLLLNRGAERHLESDQVPLTGAAAGGQGGGGGGGGVGGVREMDDFSQGFHAALGRIGEEDEEDEEGRRLSRLQQQQQQQQSQYQQQQGGYQDVVGGGGGGADEGGTVGSEGSGQGRPLWQQNRRQSRNLMWM</sequence>
<dbReference type="GeneID" id="87844526"/>
<keyword evidence="2" id="KW-0472">Membrane</keyword>
<keyword evidence="2" id="KW-0812">Transmembrane</keyword>
<reference evidence="4" key="1">
    <citation type="journal article" date="2023" name="Mol. Phylogenet. Evol.">
        <title>Genome-scale phylogeny and comparative genomics of the fungal order Sordariales.</title>
        <authorList>
            <person name="Hensen N."/>
            <person name="Bonometti L."/>
            <person name="Westerberg I."/>
            <person name="Brannstrom I.O."/>
            <person name="Guillou S."/>
            <person name="Cros-Aarteil S."/>
            <person name="Calhoun S."/>
            <person name="Haridas S."/>
            <person name="Kuo A."/>
            <person name="Mondo S."/>
            <person name="Pangilinan J."/>
            <person name="Riley R."/>
            <person name="LaButti K."/>
            <person name="Andreopoulos B."/>
            <person name="Lipzen A."/>
            <person name="Chen C."/>
            <person name="Yan M."/>
            <person name="Daum C."/>
            <person name="Ng V."/>
            <person name="Clum A."/>
            <person name="Steindorff A."/>
            <person name="Ohm R.A."/>
            <person name="Martin F."/>
            <person name="Silar P."/>
            <person name="Natvig D.O."/>
            <person name="Lalanne C."/>
            <person name="Gautier V."/>
            <person name="Ament-Velasquez S.L."/>
            <person name="Kruys A."/>
            <person name="Hutchinson M.I."/>
            <person name="Powell A.J."/>
            <person name="Barry K."/>
            <person name="Miller A.N."/>
            <person name="Grigoriev I.V."/>
            <person name="Debuchy R."/>
            <person name="Gladieux P."/>
            <person name="Hiltunen Thoren M."/>
            <person name="Johannesson H."/>
        </authorList>
    </citation>
    <scope>NUCLEOTIDE SEQUENCE</scope>
    <source>
        <strain evidence="4">CBS 168.71</strain>
    </source>
</reference>
<feature type="signal peptide" evidence="3">
    <location>
        <begin position="1"/>
        <end position="27"/>
    </location>
</feature>
<keyword evidence="5" id="KW-1185">Reference proteome</keyword>
<feature type="compositionally biased region" description="Gly residues" evidence="1">
    <location>
        <begin position="597"/>
        <end position="617"/>
    </location>
</feature>
<gene>
    <name evidence="4" type="ORF">B0H64DRAFT_463078</name>
</gene>
<dbReference type="EMBL" id="JAUEPN010000005">
    <property type="protein sequence ID" value="KAK3294331.1"/>
    <property type="molecule type" value="Genomic_DNA"/>
</dbReference>
<name>A0AAE0LQP6_9PEZI</name>
<proteinExistence type="predicted"/>
<feature type="compositionally biased region" description="Low complexity" evidence="1">
    <location>
        <begin position="336"/>
        <end position="363"/>
    </location>
</feature>
<dbReference type="RefSeq" id="XP_062657845.1">
    <property type="nucleotide sequence ID" value="XM_062807578.1"/>
</dbReference>
<dbReference type="AlphaFoldDB" id="A0AAE0LQP6"/>
<feature type="transmembrane region" description="Helical" evidence="2">
    <location>
        <begin position="259"/>
        <end position="282"/>
    </location>
</feature>
<reference evidence="4" key="2">
    <citation type="submission" date="2023-06" db="EMBL/GenBank/DDBJ databases">
        <authorList>
            <consortium name="Lawrence Berkeley National Laboratory"/>
            <person name="Haridas S."/>
            <person name="Hensen N."/>
            <person name="Bonometti L."/>
            <person name="Westerberg I."/>
            <person name="Brannstrom I.O."/>
            <person name="Guillou S."/>
            <person name="Cros-Aarteil S."/>
            <person name="Calhoun S."/>
            <person name="Kuo A."/>
            <person name="Mondo S."/>
            <person name="Pangilinan J."/>
            <person name="Riley R."/>
            <person name="Labutti K."/>
            <person name="Andreopoulos B."/>
            <person name="Lipzen A."/>
            <person name="Chen C."/>
            <person name="Yanf M."/>
            <person name="Daum C."/>
            <person name="Ng V."/>
            <person name="Clum A."/>
            <person name="Steindorff A."/>
            <person name="Ohm R."/>
            <person name="Martin F."/>
            <person name="Silar P."/>
            <person name="Natvig D."/>
            <person name="Lalanne C."/>
            <person name="Gautier V."/>
            <person name="Ament-Velasquez S.L."/>
            <person name="Kruys A."/>
            <person name="Hutchinson M.I."/>
            <person name="Powell A.J."/>
            <person name="Barry K."/>
            <person name="Miller A.N."/>
            <person name="Grigoriev I.V."/>
            <person name="Debuchy R."/>
            <person name="Gladieux P."/>
            <person name="Thoren M.H."/>
            <person name="Johannesson H."/>
        </authorList>
    </citation>
    <scope>NUCLEOTIDE SEQUENCE</scope>
    <source>
        <strain evidence="4">CBS 168.71</strain>
    </source>
</reference>
<comment type="caution">
    <text evidence="4">The sequence shown here is derived from an EMBL/GenBank/DDBJ whole genome shotgun (WGS) entry which is preliminary data.</text>
</comment>
<evidence type="ECO:0000256" key="1">
    <source>
        <dbReference type="SAM" id="MobiDB-lite"/>
    </source>
</evidence>
<keyword evidence="3" id="KW-0732">Signal</keyword>
<organism evidence="4 5">
    <name type="scientific">Chaetomium fimeti</name>
    <dbReference type="NCBI Taxonomy" id="1854472"/>
    <lineage>
        <taxon>Eukaryota</taxon>
        <taxon>Fungi</taxon>
        <taxon>Dikarya</taxon>
        <taxon>Ascomycota</taxon>
        <taxon>Pezizomycotina</taxon>
        <taxon>Sordariomycetes</taxon>
        <taxon>Sordariomycetidae</taxon>
        <taxon>Sordariales</taxon>
        <taxon>Chaetomiaceae</taxon>
        <taxon>Chaetomium</taxon>
    </lineage>
</organism>